<dbReference type="RefSeq" id="WP_059060562.1">
    <property type="nucleotide sequence ID" value="NZ_LN879502.1"/>
</dbReference>
<gene>
    <name evidence="3" type="ORF">PNK_0913</name>
</gene>
<dbReference type="Pfam" id="PF02493">
    <property type="entry name" value="MORN"/>
    <property type="match status" value="4"/>
</dbReference>
<keyword evidence="1" id="KW-0677">Repeat</keyword>
<feature type="compositionally biased region" description="Basic and acidic residues" evidence="2">
    <location>
        <begin position="72"/>
        <end position="87"/>
    </location>
</feature>
<name>A0A0U5JCH9_9BACT</name>
<evidence type="ECO:0000256" key="2">
    <source>
        <dbReference type="SAM" id="MobiDB-lite"/>
    </source>
</evidence>
<feature type="compositionally biased region" description="Low complexity" evidence="2">
    <location>
        <begin position="229"/>
        <end position="239"/>
    </location>
</feature>
<dbReference type="PANTHER" id="PTHR23084:SF263">
    <property type="entry name" value="MORN REPEAT-CONTAINING PROTEIN 1"/>
    <property type="match status" value="1"/>
</dbReference>
<dbReference type="PATRIC" id="fig|389348.3.peg.1002"/>
<reference evidence="4" key="1">
    <citation type="submission" date="2015-09" db="EMBL/GenBank/DDBJ databases">
        <authorList>
            <person name="Bertelli C."/>
        </authorList>
    </citation>
    <scope>NUCLEOTIDE SEQUENCE [LARGE SCALE GENOMIC DNA]</scope>
    <source>
        <strain evidence="4">KNic</strain>
    </source>
</reference>
<feature type="region of interest" description="Disordered" evidence="2">
    <location>
        <begin position="151"/>
        <end position="190"/>
    </location>
</feature>
<evidence type="ECO:0000256" key="1">
    <source>
        <dbReference type="ARBA" id="ARBA00022737"/>
    </source>
</evidence>
<dbReference type="EMBL" id="LN879502">
    <property type="protein sequence ID" value="CUI16538.1"/>
    <property type="molecule type" value="Genomic_DNA"/>
</dbReference>
<feature type="region of interest" description="Disordered" evidence="2">
    <location>
        <begin position="69"/>
        <end position="133"/>
    </location>
</feature>
<feature type="compositionally biased region" description="Polar residues" evidence="2">
    <location>
        <begin position="161"/>
        <end position="172"/>
    </location>
</feature>
<accession>A0A0U5JCH9</accession>
<evidence type="ECO:0008006" key="5">
    <source>
        <dbReference type="Google" id="ProtNLM"/>
    </source>
</evidence>
<feature type="region of interest" description="Disordered" evidence="2">
    <location>
        <begin position="215"/>
        <end position="241"/>
    </location>
</feature>
<keyword evidence="4" id="KW-1185">Reference proteome</keyword>
<organism evidence="3 4">
    <name type="scientific">Candidatus Protochlamydia naegleriophila</name>
    <dbReference type="NCBI Taxonomy" id="389348"/>
    <lineage>
        <taxon>Bacteria</taxon>
        <taxon>Pseudomonadati</taxon>
        <taxon>Chlamydiota</taxon>
        <taxon>Chlamydiia</taxon>
        <taxon>Parachlamydiales</taxon>
        <taxon>Parachlamydiaceae</taxon>
        <taxon>Candidatus Protochlamydia</taxon>
    </lineage>
</organism>
<dbReference type="InParanoid" id="A0A0U5JCH9"/>
<dbReference type="AlphaFoldDB" id="A0A0U5JCH9"/>
<dbReference type="STRING" id="389348.PNK_0913"/>
<feature type="compositionally biased region" description="Polar residues" evidence="2">
    <location>
        <begin position="122"/>
        <end position="132"/>
    </location>
</feature>
<sequence length="586" mass="65129">MITFPNISPVSLERSHPSSVSLIQNITFFLGRIWTFISLTSHVSIQLIRRINGASQPIFKATQNALPSLQAERIHSPRKDHTPRIEPRSTPLKPPSSESDQEKPQITERERGTPRHSPKASPLSSPRSQSPISFEKEPSLLLPLGSTKVAEWPQSPKLSRDSVSSPVQSPIESPQPHHPNPSQATPSQVPLIPNLHLPLQSKSLSGHFPLSSPTVSGFEDDYGDESLHSSRSSQSATSSDFDDELEELAAIEDDLLETCLIEAYLYDYDTLEDALDAADIYDETQQPIELKDANGSCILVWKESITYVGDLEAGKLHGHGLFYQGLPRDPQKKVLLEGEFKENRFVSGWVNYQNERIYESSSFEDGELTTSRGTLRFDLKGSPVEYRGALQNGLPHGIGKILRHTKDGSEIIEEGLYEEGCLREGIREESNGKINHATVKTYYEGCFKDGLKDGKGIIKAVYHFCRDDKTFTFSTHAEADYEQNKEPQLGSPDLFWSDGAEGRLHLGDTPYADIKLTNGFSYTLYPKSLTDLSDVAFITGRGILRSPAGDQYEGGLKNAYMDGQGKITYADGRVEEGIFQENQLIS</sequence>
<dbReference type="Proteomes" id="UP000069902">
    <property type="component" value="Chromosome cPNK"/>
</dbReference>
<proteinExistence type="predicted"/>
<dbReference type="Gene3D" id="2.20.110.10">
    <property type="entry name" value="Histone H3 K4-specific methyltransferase SET7/9 N-terminal domain"/>
    <property type="match status" value="2"/>
</dbReference>
<dbReference type="InterPro" id="IPR003409">
    <property type="entry name" value="MORN"/>
</dbReference>
<evidence type="ECO:0000313" key="3">
    <source>
        <dbReference type="EMBL" id="CUI16538.1"/>
    </source>
</evidence>
<dbReference type="PANTHER" id="PTHR23084">
    <property type="entry name" value="PHOSPHATIDYLINOSITOL-4-PHOSPHATE 5-KINASE RELATED"/>
    <property type="match status" value="1"/>
</dbReference>
<feature type="compositionally biased region" description="Basic and acidic residues" evidence="2">
    <location>
        <begin position="100"/>
        <end position="113"/>
    </location>
</feature>
<protein>
    <recommendedName>
        <fullName evidence="5">MORN repeat-containing protein</fullName>
    </recommendedName>
</protein>
<dbReference type="KEGG" id="pnl:PNK_0913"/>
<evidence type="ECO:0000313" key="4">
    <source>
        <dbReference type="Proteomes" id="UP000069902"/>
    </source>
</evidence>
<dbReference type="SUPFAM" id="SSF82185">
    <property type="entry name" value="Histone H3 K4-specific methyltransferase SET7/9 N-terminal domain"/>
    <property type="match status" value="3"/>
</dbReference>